<evidence type="ECO:0000256" key="2">
    <source>
        <dbReference type="ARBA" id="ARBA00009450"/>
    </source>
</evidence>
<keyword evidence="12" id="KW-0564">Palmitate</keyword>
<keyword evidence="9" id="KW-0406">Ion transport</keyword>
<organism evidence="18 19">
    <name type="scientific">Burkholderia gladioli</name>
    <name type="common">Pseudomonas marginata</name>
    <name type="synonym">Phytomonas marginata</name>
    <dbReference type="NCBI Taxonomy" id="28095"/>
    <lineage>
        <taxon>Bacteria</taxon>
        <taxon>Pseudomonadati</taxon>
        <taxon>Pseudomonadota</taxon>
        <taxon>Betaproteobacteria</taxon>
        <taxon>Burkholderiales</taxon>
        <taxon>Burkholderiaceae</taxon>
        <taxon>Burkholderia</taxon>
    </lineage>
</organism>
<keyword evidence="5" id="KW-0762">Sugar transport</keyword>
<evidence type="ECO:0000256" key="4">
    <source>
        <dbReference type="ARBA" id="ARBA00022452"/>
    </source>
</evidence>
<evidence type="ECO:0000256" key="6">
    <source>
        <dbReference type="ARBA" id="ARBA00022692"/>
    </source>
</evidence>
<feature type="domain" description="SLBB" evidence="17">
    <location>
        <begin position="192"/>
        <end position="270"/>
    </location>
</feature>
<accession>A0AB38U5N9</accession>
<keyword evidence="10" id="KW-0626">Porin</keyword>
<feature type="domain" description="SLBB" evidence="17">
    <location>
        <begin position="277"/>
        <end position="361"/>
    </location>
</feature>
<evidence type="ECO:0000256" key="9">
    <source>
        <dbReference type="ARBA" id="ARBA00023065"/>
    </source>
</evidence>
<dbReference type="Proteomes" id="UP001059745">
    <property type="component" value="Chromosome 2"/>
</dbReference>
<keyword evidence="7 15" id="KW-0732">Signal</keyword>
<comment type="subcellular location">
    <subcellularLocation>
        <location evidence="1">Cell outer membrane</location>
        <topology evidence="1">Multi-pass membrane protein</topology>
    </subcellularLocation>
</comment>
<dbReference type="Gene3D" id="3.10.560.10">
    <property type="entry name" value="Outer membrane lipoprotein wza domain like"/>
    <property type="match status" value="2"/>
</dbReference>
<dbReference type="PROSITE" id="PS51257">
    <property type="entry name" value="PROKAR_LIPOPROTEIN"/>
    <property type="match status" value="1"/>
</dbReference>
<dbReference type="GO" id="GO:0015288">
    <property type="term" value="F:porin activity"/>
    <property type="evidence" value="ECO:0007669"/>
    <property type="project" value="UniProtKB-KW"/>
</dbReference>
<dbReference type="PANTHER" id="PTHR33619:SF3">
    <property type="entry name" value="POLYSACCHARIDE EXPORT PROTEIN GFCE-RELATED"/>
    <property type="match status" value="1"/>
</dbReference>
<evidence type="ECO:0000259" key="16">
    <source>
        <dbReference type="Pfam" id="PF02563"/>
    </source>
</evidence>
<keyword evidence="6" id="KW-0812">Transmembrane</keyword>
<dbReference type="Pfam" id="PF02563">
    <property type="entry name" value="Poly_export"/>
    <property type="match status" value="1"/>
</dbReference>
<feature type="signal peptide" evidence="15">
    <location>
        <begin position="1"/>
        <end position="25"/>
    </location>
</feature>
<evidence type="ECO:0000256" key="10">
    <source>
        <dbReference type="ARBA" id="ARBA00023114"/>
    </source>
</evidence>
<evidence type="ECO:0000256" key="5">
    <source>
        <dbReference type="ARBA" id="ARBA00022597"/>
    </source>
</evidence>
<evidence type="ECO:0000256" key="15">
    <source>
        <dbReference type="SAM" id="SignalP"/>
    </source>
</evidence>
<dbReference type="InterPro" id="IPR049712">
    <property type="entry name" value="Poly_export"/>
</dbReference>
<feature type="chain" id="PRO_5044345010" evidence="15">
    <location>
        <begin position="26"/>
        <end position="391"/>
    </location>
</feature>
<dbReference type="PANTHER" id="PTHR33619">
    <property type="entry name" value="POLYSACCHARIDE EXPORT PROTEIN GFCE-RELATED"/>
    <property type="match status" value="1"/>
</dbReference>
<protein>
    <submittedName>
        <fullName evidence="18">Polysaccharide biosynthesis/export family protein</fullName>
    </submittedName>
</protein>
<gene>
    <name evidence="18" type="ORF">NYZ96_20265</name>
</gene>
<keyword evidence="14" id="KW-0449">Lipoprotein</keyword>
<dbReference type="GO" id="GO:0009279">
    <property type="term" value="C:cell outer membrane"/>
    <property type="evidence" value="ECO:0007669"/>
    <property type="project" value="UniProtKB-SubCell"/>
</dbReference>
<name>A0AB38U5N9_BURGA</name>
<evidence type="ECO:0000256" key="1">
    <source>
        <dbReference type="ARBA" id="ARBA00004571"/>
    </source>
</evidence>
<dbReference type="InterPro" id="IPR003715">
    <property type="entry name" value="Poly_export_N"/>
</dbReference>
<dbReference type="Gene3D" id="3.30.1950.10">
    <property type="entry name" value="wza like domain"/>
    <property type="match status" value="1"/>
</dbReference>
<evidence type="ECO:0000313" key="18">
    <source>
        <dbReference type="EMBL" id="UWX75314.1"/>
    </source>
</evidence>
<proteinExistence type="inferred from homology"/>
<keyword evidence="13" id="KW-0998">Cell outer membrane</keyword>
<keyword evidence="8" id="KW-0625">Polysaccharide transport</keyword>
<evidence type="ECO:0000313" key="19">
    <source>
        <dbReference type="Proteomes" id="UP001059745"/>
    </source>
</evidence>
<dbReference type="Pfam" id="PF22461">
    <property type="entry name" value="SLBB_2"/>
    <property type="match status" value="2"/>
</dbReference>
<evidence type="ECO:0000259" key="17">
    <source>
        <dbReference type="Pfam" id="PF22461"/>
    </source>
</evidence>
<evidence type="ECO:0000256" key="14">
    <source>
        <dbReference type="ARBA" id="ARBA00023288"/>
    </source>
</evidence>
<evidence type="ECO:0000256" key="11">
    <source>
        <dbReference type="ARBA" id="ARBA00023136"/>
    </source>
</evidence>
<dbReference type="GO" id="GO:0006811">
    <property type="term" value="P:monoatomic ion transport"/>
    <property type="evidence" value="ECO:0007669"/>
    <property type="project" value="UniProtKB-KW"/>
</dbReference>
<evidence type="ECO:0000256" key="13">
    <source>
        <dbReference type="ARBA" id="ARBA00023237"/>
    </source>
</evidence>
<keyword evidence="11" id="KW-0472">Membrane</keyword>
<keyword evidence="4" id="KW-1134">Transmembrane beta strand</keyword>
<dbReference type="AlphaFoldDB" id="A0AB38U5N9"/>
<feature type="domain" description="Polysaccharide export protein N-terminal" evidence="16">
    <location>
        <begin position="77"/>
        <end position="186"/>
    </location>
</feature>
<dbReference type="GO" id="GO:0015159">
    <property type="term" value="F:polysaccharide transmembrane transporter activity"/>
    <property type="evidence" value="ECO:0007669"/>
    <property type="project" value="InterPro"/>
</dbReference>
<comment type="similarity">
    <text evidence="2">Belongs to the BexD/CtrA/VexA family.</text>
</comment>
<evidence type="ECO:0000256" key="8">
    <source>
        <dbReference type="ARBA" id="ARBA00023047"/>
    </source>
</evidence>
<keyword evidence="3" id="KW-0813">Transport</keyword>
<evidence type="ECO:0000256" key="3">
    <source>
        <dbReference type="ARBA" id="ARBA00022448"/>
    </source>
</evidence>
<evidence type="ECO:0000256" key="7">
    <source>
        <dbReference type="ARBA" id="ARBA00022729"/>
    </source>
</evidence>
<reference evidence="18" key="1">
    <citation type="submission" date="2022-09" db="EMBL/GenBank/DDBJ databases">
        <title>Genomic of Burkholderia gladioli.</title>
        <authorList>
            <person name="Wu H."/>
        </authorList>
    </citation>
    <scope>NUCLEOTIDE SEQUENCE</scope>
    <source>
        <strain evidence="18">ZN-S4</strain>
    </source>
</reference>
<dbReference type="EMBL" id="CP104215">
    <property type="protein sequence ID" value="UWX75314.1"/>
    <property type="molecule type" value="Genomic_DNA"/>
</dbReference>
<dbReference type="InterPro" id="IPR054765">
    <property type="entry name" value="SLBB_dom"/>
</dbReference>
<sequence length="391" mass="42883">MLKRTFLTALAPLVAAALLGACATAPGNYINTSRLDEKGSMPDTHYDVKLITPQLVVSQALAQHDSRPLPADLFPDPTQYVYRIEPQDILGVTVWDHPELTTPQGQSFSAGGNTTQTIAGALQQPYTNALPGQADPYGQTVGADGTIYFPFVGRIRVAGRTAQDVRDELAVKLARYVKNPQIDLRVLSYRSQKVQVTGEVKTPGPLAITDVPLRLVDAITRSGGTTAEADLQRVRLTRDGKFYVLDANAMLDRGEAKENVMLQPGDVINVPDRSDSRVFIMGEVKQPVTVPMLKGKLTIADAITAGGGILDTDANPRQVYVLRDLQDKPDMPDIYRLDMTQPDALMLSSRFQLKPLDVVYVGTAGSVQFNRLLQQIFPTIQSIYYMKQITR</sequence>
<dbReference type="GO" id="GO:0046930">
    <property type="term" value="C:pore complex"/>
    <property type="evidence" value="ECO:0007669"/>
    <property type="project" value="UniProtKB-KW"/>
</dbReference>
<evidence type="ECO:0000256" key="12">
    <source>
        <dbReference type="ARBA" id="ARBA00023139"/>
    </source>
</evidence>